<proteinExistence type="predicted"/>
<feature type="compositionally biased region" description="Low complexity" evidence="1">
    <location>
        <begin position="140"/>
        <end position="158"/>
    </location>
</feature>
<evidence type="ECO:0000256" key="1">
    <source>
        <dbReference type="SAM" id="MobiDB-lite"/>
    </source>
</evidence>
<dbReference type="AlphaFoldDB" id="A0A8H5MFI7"/>
<feature type="compositionally biased region" description="Low complexity" evidence="1">
    <location>
        <begin position="98"/>
        <end position="107"/>
    </location>
</feature>
<protein>
    <submittedName>
        <fullName evidence="2">Uncharacterized protein</fullName>
    </submittedName>
</protein>
<feature type="region of interest" description="Disordered" evidence="1">
    <location>
        <begin position="583"/>
        <end position="681"/>
    </location>
</feature>
<reference evidence="2 3" key="1">
    <citation type="journal article" date="2020" name="ISME J.">
        <title>Uncovering the hidden diversity of litter-decomposition mechanisms in mushroom-forming fungi.</title>
        <authorList>
            <person name="Floudas D."/>
            <person name="Bentzer J."/>
            <person name="Ahren D."/>
            <person name="Johansson T."/>
            <person name="Persson P."/>
            <person name="Tunlid A."/>
        </authorList>
    </citation>
    <scope>NUCLEOTIDE SEQUENCE [LARGE SCALE GENOMIC DNA]</scope>
    <source>
        <strain evidence="2 3">CBS 406.79</strain>
    </source>
</reference>
<keyword evidence="3" id="KW-1185">Reference proteome</keyword>
<accession>A0A8H5MFI7</accession>
<dbReference type="Proteomes" id="UP000518752">
    <property type="component" value="Unassembled WGS sequence"/>
</dbReference>
<feature type="compositionally biased region" description="Low complexity" evidence="1">
    <location>
        <begin position="197"/>
        <end position="210"/>
    </location>
</feature>
<feature type="compositionally biased region" description="Low complexity" evidence="1">
    <location>
        <begin position="704"/>
        <end position="733"/>
    </location>
</feature>
<gene>
    <name evidence="2" type="ORF">D9757_002276</name>
</gene>
<dbReference type="EMBL" id="JAACJN010000005">
    <property type="protein sequence ID" value="KAF5392600.1"/>
    <property type="molecule type" value="Genomic_DNA"/>
</dbReference>
<feature type="compositionally biased region" description="Basic and acidic residues" evidence="1">
    <location>
        <begin position="69"/>
        <end position="83"/>
    </location>
</feature>
<feature type="compositionally biased region" description="Low complexity" evidence="1">
    <location>
        <begin position="47"/>
        <end position="57"/>
    </location>
</feature>
<feature type="region of interest" description="Disordered" evidence="1">
    <location>
        <begin position="1"/>
        <end position="176"/>
    </location>
</feature>
<name>A0A8H5MFI7_9AGAR</name>
<feature type="compositionally biased region" description="Basic residues" evidence="1">
    <location>
        <begin position="12"/>
        <end position="22"/>
    </location>
</feature>
<feature type="region of interest" description="Disordered" evidence="1">
    <location>
        <begin position="697"/>
        <end position="747"/>
    </location>
</feature>
<feature type="compositionally biased region" description="Low complexity" evidence="1">
    <location>
        <begin position="262"/>
        <end position="276"/>
    </location>
</feature>
<organism evidence="2 3">
    <name type="scientific">Collybiopsis confluens</name>
    <dbReference type="NCBI Taxonomy" id="2823264"/>
    <lineage>
        <taxon>Eukaryota</taxon>
        <taxon>Fungi</taxon>
        <taxon>Dikarya</taxon>
        <taxon>Basidiomycota</taxon>
        <taxon>Agaricomycotina</taxon>
        <taxon>Agaricomycetes</taxon>
        <taxon>Agaricomycetidae</taxon>
        <taxon>Agaricales</taxon>
        <taxon>Marasmiineae</taxon>
        <taxon>Omphalotaceae</taxon>
        <taxon>Collybiopsis</taxon>
    </lineage>
</organism>
<evidence type="ECO:0000313" key="2">
    <source>
        <dbReference type="EMBL" id="KAF5392600.1"/>
    </source>
</evidence>
<dbReference type="OrthoDB" id="2692698at2759"/>
<sequence length="747" mass="81669">MTPVSSFSPLKRNIRTRTRKNQPSHLFLSQKIDLQIIPEEEDEPRPSCSSWSTTSSCNTPDLKRRRPISPRDIRIARTHDLEHSILLSAPRPAPRPPRTSASPASSPDSFQLNFIEESFKFPHPPLPTPSSSDHHYGFQSPLSSPSSDSSDLPLTPTSSDDDESQPPESLKFVPRRASIRPLTIVKNGALTSMFSHSPSVLSDADSVSSDMESEPESDSEWYSRELSQIITLRSALPPNFPKTVKLESARPESMIGSVHTGSLSPASSASSSLPSPQLDPYFARRRYPVPTRLPPSPPPRQSLVPSPAVFDDDVFSVRLETLEPHRRPPPRMSIPADFGFFSGDSDSSDDEDDDDNVLTYYVEAENFTPSTSSGSFYSQPSHIERFSISDLEEDELEFAVDTDIDRPIMLPLSLPNTPIDLETDIANGLAELHLHGRELMEVDAPVDERPLSSYSLSRPASQRQSRRVSVPIAIDWNLSEEEEIAADEARIQVAAQGQAQTDSTSVPALVPTVDVKETREEFVISEEAIEEPCDADCDSASQTTSPILRSRWSSSTLSSIRLEQQQPSRGWRTSKLRLYFGGSKKRSNSISTSPLSPTTPFTPPKPIDLKQKAKNQKRTVVVVGPSSSASASSGWSYGSTMPPSSSSKLPSSAPVTGPMSPYYDYSSRSPASKRHRQRGSDDVLVIGYGQQPYGYMGGVRRRGSTSTSCSSAAGSGASDASSILSGSSSASSGLRRKPIPVEMFLRT</sequence>
<feature type="region of interest" description="Disordered" evidence="1">
    <location>
        <begin position="194"/>
        <end position="222"/>
    </location>
</feature>
<feature type="compositionally biased region" description="Pro residues" evidence="1">
    <location>
        <begin position="291"/>
        <end position="300"/>
    </location>
</feature>
<feature type="region of interest" description="Disordered" evidence="1">
    <location>
        <begin position="247"/>
        <end position="307"/>
    </location>
</feature>
<evidence type="ECO:0000313" key="3">
    <source>
        <dbReference type="Proteomes" id="UP000518752"/>
    </source>
</evidence>
<feature type="compositionally biased region" description="Low complexity" evidence="1">
    <location>
        <begin position="588"/>
        <end position="599"/>
    </location>
</feature>
<comment type="caution">
    <text evidence="2">The sequence shown here is derived from an EMBL/GenBank/DDBJ whole genome shotgun (WGS) entry which is preliminary data.</text>
</comment>
<feature type="compositionally biased region" description="Low complexity" evidence="1">
    <location>
        <begin position="620"/>
        <end position="654"/>
    </location>
</feature>